<protein>
    <recommendedName>
        <fullName evidence="2">HMG box domain-containing protein</fullName>
    </recommendedName>
</protein>
<keyword evidence="1" id="KW-0539">Nucleus</keyword>
<dbReference type="GO" id="GO:0003677">
    <property type="term" value="F:DNA binding"/>
    <property type="evidence" value="ECO:0007669"/>
    <property type="project" value="UniProtKB-UniRule"/>
</dbReference>
<proteinExistence type="predicted"/>
<dbReference type="Gene3D" id="1.10.30.10">
    <property type="entry name" value="High mobility group box domain"/>
    <property type="match status" value="1"/>
</dbReference>
<evidence type="ECO:0000256" key="1">
    <source>
        <dbReference type="PROSITE-ProRule" id="PRU00267"/>
    </source>
</evidence>
<reference evidence="3" key="1">
    <citation type="submission" date="2020-05" db="EMBL/GenBank/DDBJ databases">
        <title>Phylogenomic resolution of chytrid fungi.</title>
        <authorList>
            <person name="Stajich J.E."/>
            <person name="Amses K."/>
            <person name="Simmons R."/>
            <person name="Seto K."/>
            <person name="Myers J."/>
            <person name="Bonds A."/>
            <person name="Quandt C.A."/>
            <person name="Barry K."/>
            <person name="Liu P."/>
            <person name="Grigoriev I."/>
            <person name="Longcore J.E."/>
            <person name="James T.Y."/>
        </authorList>
    </citation>
    <scope>NUCLEOTIDE SEQUENCE</scope>
    <source>
        <strain evidence="3">PLAUS21</strain>
    </source>
</reference>
<dbReference type="AlphaFoldDB" id="A0AAD5UFD4"/>
<dbReference type="Proteomes" id="UP001210925">
    <property type="component" value="Unassembled WGS sequence"/>
</dbReference>
<keyword evidence="4" id="KW-1185">Reference proteome</keyword>
<evidence type="ECO:0000259" key="2">
    <source>
        <dbReference type="PROSITE" id="PS50118"/>
    </source>
</evidence>
<comment type="caution">
    <text evidence="3">The sequence shown here is derived from an EMBL/GenBank/DDBJ whole genome shotgun (WGS) entry which is preliminary data.</text>
</comment>
<organism evidence="3 4">
    <name type="scientific">Boothiomyces macroporosus</name>
    <dbReference type="NCBI Taxonomy" id="261099"/>
    <lineage>
        <taxon>Eukaryota</taxon>
        <taxon>Fungi</taxon>
        <taxon>Fungi incertae sedis</taxon>
        <taxon>Chytridiomycota</taxon>
        <taxon>Chytridiomycota incertae sedis</taxon>
        <taxon>Chytridiomycetes</taxon>
        <taxon>Rhizophydiales</taxon>
        <taxon>Terramycetaceae</taxon>
        <taxon>Boothiomyces</taxon>
    </lineage>
</organism>
<dbReference type="InterPro" id="IPR036910">
    <property type="entry name" value="HMG_box_dom_sf"/>
</dbReference>
<dbReference type="PROSITE" id="PS50118">
    <property type="entry name" value="HMG_BOX_2"/>
    <property type="match status" value="1"/>
</dbReference>
<sequence length="99" mass="11897">MKKTIKRPLNAFFRYKRAIKDVIARKYNTQKNSEIAAICASMWEQESPDIKLFYAKETEQEFKEYRRLELLDVDMEFCTGFTPTIEQCEPILRYMSQCH</sequence>
<dbReference type="InterPro" id="IPR009071">
    <property type="entry name" value="HMG_box_dom"/>
</dbReference>
<dbReference type="Pfam" id="PF00505">
    <property type="entry name" value="HMG_box"/>
    <property type="match status" value="1"/>
</dbReference>
<dbReference type="SUPFAM" id="SSF47095">
    <property type="entry name" value="HMG-box"/>
    <property type="match status" value="1"/>
</dbReference>
<accession>A0AAD5UFD4</accession>
<dbReference type="SMART" id="SM00398">
    <property type="entry name" value="HMG"/>
    <property type="match status" value="1"/>
</dbReference>
<evidence type="ECO:0000313" key="4">
    <source>
        <dbReference type="Proteomes" id="UP001210925"/>
    </source>
</evidence>
<keyword evidence="1" id="KW-0238">DNA-binding</keyword>
<dbReference type="GO" id="GO:0005634">
    <property type="term" value="C:nucleus"/>
    <property type="evidence" value="ECO:0007669"/>
    <property type="project" value="UniProtKB-UniRule"/>
</dbReference>
<dbReference type="EMBL" id="JADGKB010000091">
    <property type="protein sequence ID" value="KAJ3254167.1"/>
    <property type="molecule type" value="Genomic_DNA"/>
</dbReference>
<name>A0AAD5UFD4_9FUNG</name>
<evidence type="ECO:0000313" key="3">
    <source>
        <dbReference type="EMBL" id="KAJ3254167.1"/>
    </source>
</evidence>
<feature type="domain" description="HMG box" evidence="2">
    <location>
        <begin position="5"/>
        <end position="67"/>
    </location>
</feature>
<gene>
    <name evidence="3" type="ORF">HK103_007488</name>
</gene>
<feature type="DNA-binding region" description="HMG box" evidence="1">
    <location>
        <begin position="5"/>
        <end position="67"/>
    </location>
</feature>